<dbReference type="SUPFAM" id="SSF53383">
    <property type="entry name" value="PLP-dependent transferases"/>
    <property type="match status" value="1"/>
</dbReference>
<dbReference type="Gene3D" id="3.90.1150.10">
    <property type="entry name" value="Aspartate Aminotransferase, domain 1"/>
    <property type="match status" value="1"/>
</dbReference>
<dbReference type="InterPro" id="IPR015422">
    <property type="entry name" value="PyrdxlP-dep_Trfase_small"/>
</dbReference>
<evidence type="ECO:0000313" key="3">
    <source>
        <dbReference type="Proteomes" id="UP000005143"/>
    </source>
</evidence>
<dbReference type="Proteomes" id="UP000005143">
    <property type="component" value="Unassembled WGS sequence"/>
</dbReference>
<dbReference type="AlphaFoldDB" id="H0E1I7"/>
<dbReference type="RefSeq" id="WP_007570819.1">
    <property type="nucleotide sequence ID" value="NZ_AGUD01000022.1"/>
</dbReference>
<gene>
    <name evidence="2" type="ORF">PAI11_06490</name>
</gene>
<evidence type="ECO:0000313" key="2">
    <source>
        <dbReference type="EMBL" id="EHN12472.1"/>
    </source>
</evidence>
<evidence type="ECO:0000259" key="1">
    <source>
        <dbReference type="Pfam" id="PF00266"/>
    </source>
</evidence>
<keyword evidence="2" id="KW-0808">Transferase</keyword>
<dbReference type="InterPro" id="IPR015421">
    <property type="entry name" value="PyrdxlP-dep_Trfase_major"/>
</dbReference>
<dbReference type="PANTHER" id="PTHR43586:SF21">
    <property type="entry name" value="PYRIDOXAL PHOSPHATE (PLP)-DEPENDENT ASPARTATE AMINOTRANSFERASE SUPERFAMILY"/>
    <property type="match status" value="1"/>
</dbReference>
<comment type="caution">
    <text evidence="2">The sequence shown here is derived from an EMBL/GenBank/DDBJ whole genome shotgun (WGS) entry which is preliminary data.</text>
</comment>
<dbReference type="Pfam" id="PF00266">
    <property type="entry name" value="Aminotran_5"/>
    <property type="match status" value="1"/>
</dbReference>
<dbReference type="InterPro" id="IPR000192">
    <property type="entry name" value="Aminotrans_V_dom"/>
</dbReference>
<keyword evidence="3" id="KW-1185">Reference proteome</keyword>
<reference evidence="2 3" key="1">
    <citation type="journal article" date="2013" name="Biodegradation">
        <title>Quantitative proteomic analysis of ibuprofen-degrading Patulibacter sp. strain I11.</title>
        <authorList>
            <person name="Almeida B."/>
            <person name="Kjeldal H."/>
            <person name="Lolas I."/>
            <person name="Knudsen A.D."/>
            <person name="Carvalho G."/>
            <person name="Nielsen K.L."/>
            <person name="Barreto Crespo M.T."/>
            <person name="Stensballe A."/>
            <person name="Nielsen J.L."/>
        </authorList>
    </citation>
    <scope>NUCLEOTIDE SEQUENCE [LARGE SCALE GENOMIC DNA]</scope>
    <source>
        <strain evidence="2 3">I11</strain>
    </source>
</reference>
<feature type="domain" description="Aminotransferase class V" evidence="1">
    <location>
        <begin position="67"/>
        <end position="230"/>
    </location>
</feature>
<dbReference type="InterPro" id="IPR015424">
    <property type="entry name" value="PyrdxlP-dep_Trfase"/>
</dbReference>
<dbReference type="GO" id="GO:0031071">
    <property type="term" value="F:cysteine desulfurase activity"/>
    <property type="evidence" value="ECO:0007669"/>
    <property type="project" value="UniProtKB-EC"/>
</dbReference>
<dbReference type="PANTHER" id="PTHR43586">
    <property type="entry name" value="CYSTEINE DESULFURASE"/>
    <property type="match status" value="1"/>
</dbReference>
<dbReference type="OrthoDB" id="250246at2"/>
<protein>
    <submittedName>
        <fullName evidence="2">Cysteine desulfurase</fullName>
        <ecNumber evidence="2">2.8.1.7</ecNumber>
    </submittedName>
</protein>
<dbReference type="Gene3D" id="3.40.640.10">
    <property type="entry name" value="Type I PLP-dependent aspartate aminotransferase-like (Major domain)"/>
    <property type="match status" value="1"/>
</dbReference>
<sequence>MPDDAAASADAVLAQVRGAFPALPLHLDAATAGLPAEAGRRAMHDAIDRWAAGDLDPLLHDEQLARSRHAAAALLGVPASDVAAGTGASPFVALAVAAVPDGGTVLVADGEFTSVLFPVLSEARRRGLQVHSRPVEQLVEAVAADVDLVCVSAVQSADGRRIDLDALAATAAAHDTLTLVDATQAAGWTTIDAGRFDMTVTGGYKWLCCPRGTAFATVRPSARERIPTLMANWYAGENPWASCYGTPLRQAADARRYDLSPAWICWAGAAPALEAIAEAGPDVLGRHGIGLANDLRRRLGAGPAGSAIVALRGDGIAEALAAAGIRAAGRAGRTRISFHFWNDGTSVDAALAALDGLAVEVA</sequence>
<organism evidence="2 3">
    <name type="scientific">Patulibacter medicamentivorans</name>
    <dbReference type="NCBI Taxonomy" id="1097667"/>
    <lineage>
        <taxon>Bacteria</taxon>
        <taxon>Bacillati</taxon>
        <taxon>Actinomycetota</taxon>
        <taxon>Thermoleophilia</taxon>
        <taxon>Solirubrobacterales</taxon>
        <taxon>Patulibacteraceae</taxon>
        <taxon>Patulibacter</taxon>
    </lineage>
</organism>
<proteinExistence type="predicted"/>
<dbReference type="EMBL" id="AGUD01000022">
    <property type="protein sequence ID" value="EHN12472.1"/>
    <property type="molecule type" value="Genomic_DNA"/>
</dbReference>
<name>H0E1I7_9ACTN</name>
<dbReference type="EC" id="2.8.1.7" evidence="2"/>
<accession>H0E1I7</accession>